<dbReference type="AlphaFoldDB" id="A0A2R6XCV0"/>
<sequence>MHFSPALYLSHQEEEEEEEEVPWPSLLDLSDLISSVCSCLRSWATFASSSAVENRSLLALHLPEMVPSGVNKIRAGGRATWGRMVRGSRAKNV</sequence>
<keyword evidence="3" id="KW-1185">Reference proteome</keyword>
<evidence type="ECO:0000256" key="1">
    <source>
        <dbReference type="SAM" id="MobiDB-lite"/>
    </source>
</evidence>
<evidence type="ECO:0000313" key="3">
    <source>
        <dbReference type="Proteomes" id="UP000244005"/>
    </source>
</evidence>
<gene>
    <name evidence="2" type="ORF">MARPO_0022s0034</name>
</gene>
<protein>
    <submittedName>
        <fullName evidence="2">Uncharacterized protein</fullName>
    </submittedName>
</protein>
<organism evidence="2 3">
    <name type="scientific">Marchantia polymorpha</name>
    <name type="common">Common liverwort</name>
    <name type="synonym">Marchantia aquatica</name>
    <dbReference type="NCBI Taxonomy" id="3197"/>
    <lineage>
        <taxon>Eukaryota</taxon>
        <taxon>Viridiplantae</taxon>
        <taxon>Streptophyta</taxon>
        <taxon>Embryophyta</taxon>
        <taxon>Marchantiophyta</taxon>
        <taxon>Marchantiopsida</taxon>
        <taxon>Marchantiidae</taxon>
        <taxon>Marchantiales</taxon>
        <taxon>Marchantiaceae</taxon>
        <taxon>Marchantia</taxon>
    </lineage>
</organism>
<accession>A0A2R6XCV0</accession>
<feature type="region of interest" description="Disordered" evidence="1">
    <location>
        <begin position="1"/>
        <end position="22"/>
    </location>
</feature>
<dbReference type="Proteomes" id="UP000244005">
    <property type="component" value="Unassembled WGS sequence"/>
</dbReference>
<reference evidence="3" key="1">
    <citation type="journal article" date="2017" name="Cell">
        <title>Insights into land plant evolution garnered from the Marchantia polymorpha genome.</title>
        <authorList>
            <person name="Bowman J.L."/>
            <person name="Kohchi T."/>
            <person name="Yamato K.T."/>
            <person name="Jenkins J."/>
            <person name="Shu S."/>
            <person name="Ishizaki K."/>
            <person name="Yamaoka S."/>
            <person name="Nishihama R."/>
            <person name="Nakamura Y."/>
            <person name="Berger F."/>
            <person name="Adam C."/>
            <person name="Aki S.S."/>
            <person name="Althoff F."/>
            <person name="Araki T."/>
            <person name="Arteaga-Vazquez M.A."/>
            <person name="Balasubrmanian S."/>
            <person name="Barry K."/>
            <person name="Bauer D."/>
            <person name="Boehm C.R."/>
            <person name="Briginshaw L."/>
            <person name="Caballero-Perez J."/>
            <person name="Catarino B."/>
            <person name="Chen F."/>
            <person name="Chiyoda S."/>
            <person name="Chovatia M."/>
            <person name="Davies K.M."/>
            <person name="Delmans M."/>
            <person name="Demura T."/>
            <person name="Dierschke T."/>
            <person name="Dolan L."/>
            <person name="Dorantes-Acosta A.E."/>
            <person name="Eklund D.M."/>
            <person name="Florent S.N."/>
            <person name="Flores-Sandoval E."/>
            <person name="Fujiyama A."/>
            <person name="Fukuzawa H."/>
            <person name="Galik B."/>
            <person name="Grimanelli D."/>
            <person name="Grimwood J."/>
            <person name="Grossniklaus U."/>
            <person name="Hamada T."/>
            <person name="Haseloff J."/>
            <person name="Hetherington A.J."/>
            <person name="Higo A."/>
            <person name="Hirakawa Y."/>
            <person name="Hundley H.N."/>
            <person name="Ikeda Y."/>
            <person name="Inoue K."/>
            <person name="Inoue S.I."/>
            <person name="Ishida S."/>
            <person name="Jia Q."/>
            <person name="Kakita M."/>
            <person name="Kanazawa T."/>
            <person name="Kawai Y."/>
            <person name="Kawashima T."/>
            <person name="Kennedy M."/>
            <person name="Kinose K."/>
            <person name="Kinoshita T."/>
            <person name="Kohara Y."/>
            <person name="Koide E."/>
            <person name="Komatsu K."/>
            <person name="Kopischke S."/>
            <person name="Kubo M."/>
            <person name="Kyozuka J."/>
            <person name="Lagercrantz U."/>
            <person name="Lin S.S."/>
            <person name="Lindquist E."/>
            <person name="Lipzen A.M."/>
            <person name="Lu C.W."/>
            <person name="De Luna E."/>
            <person name="Martienssen R.A."/>
            <person name="Minamino N."/>
            <person name="Mizutani M."/>
            <person name="Mizutani M."/>
            <person name="Mochizuki N."/>
            <person name="Monte I."/>
            <person name="Mosher R."/>
            <person name="Nagasaki H."/>
            <person name="Nakagami H."/>
            <person name="Naramoto S."/>
            <person name="Nishitani K."/>
            <person name="Ohtani M."/>
            <person name="Okamoto T."/>
            <person name="Okumura M."/>
            <person name="Phillips J."/>
            <person name="Pollak B."/>
            <person name="Reinders A."/>
            <person name="Rovekamp M."/>
            <person name="Sano R."/>
            <person name="Sawa S."/>
            <person name="Schmid M.W."/>
            <person name="Shirakawa M."/>
            <person name="Solano R."/>
            <person name="Spunde A."/>
            <person name="Suetsugu N."/>
            <person name="Sugano S."/>
            <person name="Sugiyama A."/>
            <person name="Sun R."/>
            <person name="Suzuki Y."/>
            <person name="Takenaka M."/>
            <person name="Takezawa D."/>
            <person name="Tomogane H."/>
            <person name="Tsuzuki M."/>
            <person name="Ueda T."/>
            <person name="Umeda M."/>
            <person name="Ward J.M."/>
            <person name="Watanabe Y."/>
            <person name="Yazaki K."/>
            <person name="Yokoyama R."/>
            <person name="Yoshitake Y."/>
            <person name="Yotsui I."/>
            <person name="Zachgo S."/>
            <person name="Schmutz J."/>
        </authorList>
    </citation>
    <scope>NUCLEOTIDE SEQUENCE [LARGE SCALE GENOMIC DNA]</scope>
    <source>
        <strain evidence="3">Tak-1</strain>
    </source>
</reference>
<proteinExistence type="predicted"/>
<dbReference type="EMBL" id="KZ772694">
    <property type="protein sequence ID" value="PTQ43927.1"/>
    <property type="molecule type" value="Genomic_DNA"/>
</dbReference>
<evidence type="ECO:0000313" key="2">
    <source>
        <dbReference type="EMBL" id="PTQ43927.1"/>
    </source>
</evidence>
<name>A0A2R6XCV0_MARPO</name>